<comment type="caution">
    <text evidence="1">The sequence shown here is derived from an EMBL/GenBank/DDBJ whole genome shotgun (WGS) entry which is preliminary data.</text>
</comment>
<organism evidence="1 2">
    <name type="scientific">Irpex rosettiformis</name>
    <dbReference type="NCBI Taxonomy" id="378272"/>
    <lineage>
        <taxon>Eukaryota</taxon>
        <taxon>Fungi</taxon>
        <taxon>Dikarya</taxon>
        <taxon>Basidiomycota</taxon>
        <taxon>Agaricomycotina</taxon>
        <taxon>Agaricomycetes</taxon>
        <taxon>Polyporales</taxon>
        <taxon>Irpicaceae</taxon>
        <taxon>Irpex</taxon>
    </lineage>
</organism>
<protein>
    <submittedName>
        <fullName evidence="1">Uncharacterized protein</fullName>
    </submittedName>
</protein>
<evidence type="ECO:0000313" key="2">
    <source>
        <dbReference type="Proteomes" id="UP001055072"/>
    </source>
</evidence>
<accession>A0ACB8TXZ4</accession>
<evidence type="ECO:0000313" key="1">
    <source>
        <dbReference type="EMBL" id="KAI0086816.1"/>
    </source>
</evidence>
<sequence length="584" mass="64120">MRRKTSQPFADSVNLTVHEPSFKPTPSPTPSIKSTSTFRHRLSSFSFLSSKRSSKASATKSGGICYNAQYRATDSFSRSDTPSPTPSLEEIRRPSGLGRRVSITAQPLEQGIKNRSTPNALSPHVPRKASVSAPNLPLLPEGFVRWEVSEPEEETEDGHVYEPVCMFMKIPPNLLNAVFGFVPPPDLTSLARVCKSFLSPSRALLYGNVDLLPITDQRRIDVCLHTLASKQNLAKLVRRFACSSILETRPALLASPLPTSSLAIALNNMTELVSLKVPRFDPNSFFHTSFQLRSLTLLWETATSDDLQGMFAWLTTQPTLTSLSFPNLILDERTSDILSGAGNALSEPTSDEPHQLDSSTSLLSFPFVSQLVPDLTRLHAPSSIVAALAPGRPLTFITMHLHSTIYNGLRPSALLSTISQATTPLTHLAITTSPRSAVDPRTLERVLMAAGAELGKNLKTLEIESTLEDEVLFKQLHIVLVRYHALHTLRLWRAAENDSGMYLTPPPTPSVIPTTPITPTTPSIPFRPRPNTAAPLRTQERALLGQWVKQCNTLRNVIFPSGHRWRITDDVGGPIFTLLGSVST</sequence>
<reference evidence="1" key="1">
    <citation type="journal article" date="2021" name="Environ. Microbiol.">
        <title>Gene family expansions and transcriptome signatures uncover fungal adaptations to wood decay.</title>
        <authorList>
            <person name="Hage H."/>
            <person name="Miyauchi S."/>
            <person name="Viragh M."/>
            <person name="Drula E."/>
            <person name="Min B."/>
            <person name="Chaduli D."/>
            <person name="Navarro D."/>
            <person name="Favel A."/>
            <person name="Norest M."/>
            <person name="Lesage-Meessen L."/>
            <person name="Balint B."/>
            <person name="Merenyi Z."/>
            <person name="de Eugenio L."/>
            <person name="Morin E."/>
            <person name="Martinez A.T."/>
            <person name="Baldrian P."/>
            <person name="Stursova M."/>
            <person name="Martinez M.J."/>
            <person name="Novotny C."/>
            <person name="Magnuson J.K."/>
            <person name="Spatafora J.W."/>
            <person name="Maurice S."/>
            <person name="Pangilinan J."/>
            <person name="Andreopoulos W."/>
            <person name="LaButti K."/>
            <person name="Hundley H."/>
            <person name="Na H."/>
            <person name="Kuo A."/>
            <person name="Barry K."/>
            <person name="Lipzen A."/>
            <person name="Henrissat B."/>
            <person name="Riley R."/>
            <person name="Ahrendt S."/>
            <person name="Nagy L.G."/>
            <person name="Grigoriev I.V."/>
            <person name="Martin F."/>
            <person name="Rosso M.N."/>
        </authorList>
    </citation>
    <scope>NUCLEOTIDE SEQUENCE</scope>
    <source>
        <strain evidence="1">CBS 384.51</strain>
    </source>
</reference>
<keyword evidence="2" id="KW-1185">Reference proteome</keyword>
<gene>
    <name evidence="1" type="ORF">BDY19DRAFT_894139</name>
</gene>
<name>A0ACB8TXZ4_9APHY</name>
<proteinExistence type="predicted"/>
<dbReference type="Proteomes" id="UP001055072">
    <property type="component" value="Unassembled WGS sequence"/>
</dbReference>
<dbReference type="EMBL" id="MU274921">
    <property type="protein sequence ID" value="KAI0086816.1"/>
    <property type="molecule type" value="Genomic_DNA"/>
</dbReference>